<dbReference type="InterPro" id="IPR021793">
    <property type="entry name" value="Oprl"/>
</dbReference>
<evidence type="ECO:0000313" key="2">
    <source>
        <dbReference type="EMBL" id="SEW01435.1"/>
    </source>
</evidence>
<dbReference type="EMBL" id="FOJI01000003">
    <property type="protein sequence ID" value="SEW01435.1"/>
    <property type="molecule type" value="Genomic_DNA"/>
</dbReference>
<dbReference type="RefSeq" id="WP_170841301.1">
    <property type="nucleotide sequence ID" value="NZ_FOJI01000003.1"/>
</dbReference>
<feature type="region of interest" description="Disordered" evidence="1">
    <location>
        <begin position="160"/>
        <end position="237"/>
    </location>
</feature>
<accession>A0A1I0NJ16</accession>
<keyword evidence="3" id="KW-1185">Reference proteome</keyword>
<proteinExistence type="predicted"/>
<name>A0A1I0NJ16_9FIRM</name>
<feature type="compositionally biased region" description="Basic and acidic residues" evidence="1">
    <location>
        <begin position="176"/>
        <end position="237"/>
    </location>
</feature>
<dbReference type="AlphaFoldDB" id="A0A1I0NJ16"/>
<dbReference type="STRING" id="99656.SAMN05421659_103147"/>
<dbReference type="Pfam" id="PF11839">
    <property type="entry name" value="Alanine_zipper"/>
    <property type="match status" value="1"/>
</dbReference>
<reference evidence="2 3" key="1">
    <citation type="submission" date="2016-10" db="EMBL/GenBank/DDBJ databases">
        <authorList>
            <person name="de Groot N.N."/>
        </authorList>
    </citation>
    <scope>NUCLEOTIDE SEQUENCE [LARGE SCALE GENOMIC DNA]</scope>
    <source>
        <strain evidence="2 3">DSM 9179</strain>
    </source>
</reference>
<gene>
    <name evidence="2" type="ORF">SAMN05421659_103147</name>
</gene>
<protein>
    <submittedName>
        <fullName evidence="2">Uncharacterized protein</fullName>
    </submittedName>
</protein>
<sequence length="237" mass="26175">MAKKKSIAKAFVGVTALAVAGKVVYDKYKILKEKFEKEETESICDEVKKYNAVCTSKSIEIEDEDFEGCEIKAIASKLILDLSLAVFEKDAYINFKSDASIVQIILPEGVNVTCDIENVASGIKNLVQNAIEEGIPTVFIIGKSTISSIEIIPANFYSDDDEFEDENDFEPEDVTDEKADKANEKAEKANEKAEKANEKAEKANEKAENANEKAEKADEKAEKADEKAEKANEKAEK</sequence>
<evidence type="ECO:0000313" key="3">
    <source>
        <dbReference type="Proteomes" id="UP000199701"/>
    </source>
</evidence>
<dbReference type="Proteomes" id="UP000199701">
    <property type="component" value="Unassembled WGS sequence"/>
</dbReference>
<organism evidence="2 3">
    <name type="scientific">[Clostridium] fimetarium</name>
    <dbReference type="NCBI Taxonomy" id="99656"/>
    <lineage>
        <taxon>Bacteria</taxon>
        <taxon>Bacillati</taxon>
        <taxon>Bacillota</taxon>
        <taxon>Clostridia</taxon>
        <taxon>Lachnospirales</taxon>
        <taxon>Lachnospiraceae</taxon>
    </lineage>
</organism>
<evidence type="ECO:0000256" key="1">
    <source>
        <dbReference type="SAM" id="MobiDB-lite"/>
    </source>
</evidence>
<feature type="compositionally biased region" description="Acidic residues" evidence="1">
    <location>
        <begin position="160"/>
        <end position="175"/>
    </location>
</feature>